<dbReference type="SUPFAM" id="SSF69742">
    <property type="entry name" value="Glutamyl tRNA-reductase catalytic, N-terminal domain"/>
    <property type="match status" value="1"/>
</dbReference>
<dbReference type="Pfam" id="PF00745">
    <property type="entry name" value="GlutR_dimer"/>
    <property type="match status" value="1"/>
</dbReference>
<comment type="catalytic activity">
    <reaction evidence="7 9 14">
        <text>(S)-4-amino-5-oxopentanoate + tRNA(Glu) + NADP(+) = L-glutamyl-tRNA(Glu) + NADPH + H(+)</text>
        <dbReference type="Rhea" id="RHEA:12344"/>
        <dbReference type="Rhea" id="RHEA-COMP:9663"/>
        <dbReference type="Rhea" id="RHEA-COMP:9680"/>
        <dbReference type="ChEBI" id="CHEBI:15378"/>
        <dbReference type="ChEBI" id="CHEBI:57501"/>
        <dbReference type="ChEBI" id="CHEBI:57783"/>
        <dbReference type="ChEBI" id="CHEBI:58349"/>
        <dbReference type="ChEBI" id="CHEBI:78442"/>
        <dbReference type="ChEBI" id="CHEBI:78520"/>
        <dbReference type="EC" id="1.2.1.70"/>
    </reaction>
</comment>
<dbReference type="eggNOG" id="COG0373">
    <property type="taxonomic scope" value="Bacteria"/>
</dbReference>
<feature type="domain" description="Tetrapyrrole biosynthesis glutamyl-tRNA reductase dimerisation" evidence="15">
    <location>
        <begin position="321"/>
        <end position="418"/>
    </location>
</feature>
<dbReference type="InterPro" id="IPR015895">
    <property type="entry name" value="4pyrrol_synth_GluRdtase_N"/>
</dbReference>
<evidence type="ECO:0000256" key="14">
    <source>
        <dbReference type="RuleBase" id="RU000584"/>
    </source>
</evidence>
<organism evidence="18 19">
    <name type="scientific">Listeria booriae</name>
    <dbReference type="NCBI Taxonomy" id="1552123"/>
    <lineage>
        <taxon>Bacteria</taxon>
        <taxon>Bacillati</taxon>
        <taxon>Bacillota</taxon>
        <taxon>Bacilli</taxon>
        <taxon>Bacillales</taxon>
        <taxon>Listeriaceae</taxon>
        <taxon>Listeria</taxon>
    </lineage>
</organism>
<dbReference type="HAMAP" id="MF_00087">
    <property type="entry name" value="Glu_tRNA_reductase"/>
    <property type="match status" value="1"/>
</dbReference>
<dbReference type="EMBL" id="JNFA01000029">
    <property type="protein sequence ID" value="KGL38452.1"/>
    <property type="molecule type" value="Genomic_DNA"/>
</dbReference>
<dbReference type="InterPro" id="IPR006151">
    <property type="entry name" value="Shikm_DH/Glu-tRNA_Rdtase"/>
</dbReference>
<dbReference type="RefSeq" id="WP_036087827.1">
    <property type="nucleotide sequence ID" value="NZ_CBCSHQ010000007.1"/>
</dbReference>
<feature type="domain" description="Quinate/shikimate 5-dehydrogenase/glutamyl-tRNA reductase" evidence="16">
    <location>
        <begin position="172"/>
        <end position="304"/>
    </location>
</feature>
<dbReference type="Gene3D" id="3.40.50.720">
    <property type="entry name" value="NAD(P)-binding Rossmann-like Domain"/>
    <property type="match status" value="1"/>
</dbReference>
<dbReference type="EC" id="1.2.1.70" evidence="3 9"/>
<dbReference type="GO" id="GO:0008883">
    <property type="term" value="F:glutamyl-tRNA reductase activity"/>
    <property type="evidence" value="ECO:0007669"/>
    <property type="project" value="UniProtKB-UniRule"/>
</dbReference>
<gene>
    <name evidence="9" type="primary">hemA</name>
    <name evidence="18" type="ORF">EP57_14890</name>
</gene>
<evidence type="ECO:0000256" key="4">
    <source>
        <dbReference type="ARBA" id="ARBA00022857"/>
    </source>
</evidence>
<dbReference type="InterPro" id="IPR036343">
    <property type="entry name" value="GluRdtase_N_sf"/>
</dbReference>
<comment type="pathway">
    <text evidence="1 9 14">Porphyrin-containing compound metabolism; protoporphyrin-IX biosynthesis; 5-aminolevulinate from L-glutamyl-tRNA(Glu): step 1/2.</text>
</comment>
<dbReference type="InterPro" id="IPR018214">
    <property type="entry name" value="GluRdtase_CS"/>
</dbReference>
<dbReference type="Gene3D" id="3.30.460.30">
    <property type="entry name" value="Glutamyl-tRNA reductase, N-terminal domain"/>
    <property type="match status" value="1"/>
</dbReference>
<evidence type="ECO:0000256" key="3">
    <source>
        <dbReference type="ARBA" id="ARBA00012970"/>
    </source>
</evidence>
<evidence type="ECO:0000256" key="6">
    <source>
        <dbReference type="ARBA" id="ARBA00023244"/>
    </source>
</evidence>
<evidence type="ECO:0000256" key="13">
    <source>
        <dbReference type="PIRSR" id="PIRSR000445-4"/>
    </source>
</evidence>
<comment type="domain">
    <text evidence="9">Possesses an unusual extended V-shaped dimeric structure with each monomer consisting of three distinct domains arranged along a curved 'spinal' alpha-helix. The N-terminal catalytic domain specifically recognizes the glutamate moiety of the substrate. The second domain is the NADPH-binding domain, and the third C-terminal domain is responsible for dimerization.</text>
</comment>
<dbReference type="GO" id="GO:0050661">
    <property type="term" value="F:NADP binding"/>
    <property type="evidence" value="ECO:0007669"/>
    <property type="project" value="InterPro"/>
</dbReference>
<dbReference type="OrthoDB" id="110209at2"/>
<comment type="subunit">
    <text evidence="9">Homodimer.</text>
</comment>
<comment type="similarity">
    <text evidence="2 9 14">Belongs to the glutamyl-tRNA reductase family.</text>
</comment>
<dbReference type="InterPro" id="IPR036453">
    <property type="entry name" value="GluRdtase_dimer_dom_sf"/>
</dbReference>
<dbReference type="STRING" id="1552123.EP57_14890"/>
<dbReference type="FunFam" id="3.30.460.30:FF:000001">
    <property type="entry name" value="Glutamyl-tRNA reductase"/>
    <property type="match status" value="1"/>
</dbReference>
<dbReference type="PIRSF" id="PIRSF000445">
    <property type="entry name" value="4pyrrol_synth_GluRdtase"/>
    <property type="match status" value="1"/>
</dbReference>
<dbReference type="InterPro" id="IPR036291">
    <property type="entry name" value="NAD(P)-bd_dom_sf"/>
</dbReference>
<keyword evidence="4 9" id="KW-0521">NADP</keyword>
<dbReference type="NCBIfam" id="TIGR01035">
    <property type="entry name" value="hemA"/>
    <property type="match status" value="1"/>
</dbReference>
<evidence type="ECO:0000259" key="16">
    <source>
        <dbReference type="Pfam" id="PF01488"/>
    </source>
</evidence>
<evidence type="ECO:0000256" key="2">
    <source>
        <dbReference type="ARBA" id="ARBA00005916"/>
    </source>
</evidence>
<dbReference type="Proteomes" id="UP000029844">
    <property type="component" value="Unassembled WGS sequence"/>
</dbReference>
<comment type="miscellaneous">
    <text evidence="9">During catalysis, the active site Cys acts as a nucleophile attacking the alpha-carbonyl group of tRNA-bound glutamate with the formation of a thioester intermediate between enzyme and glutamate, and the concomitant release of tRNA(Glu). The thioester intermediate is finally reduced by direct hydride transfer from NADPH, to form the product GSA.</text>
</comment>
<dbReference type="GeneID" id="58718626"/>
<dbReference type="GO" id="GO:0006782">
    <property type="term" value="P:protoporphyrinogen IX biosynthetic process"/>
    <property type="evidence" value="ECO:0007669"/>
    <property type="project" value="UniProtKB-UniRule"/>
</dbReference>
<dbReference type="Pfam" id="PF01488">
    <property type="entry name" value="Shikimate_DH"/>
    <property type="match status" value="1"/>
</dbReference>
<evidence type="ECO:0000256" key="12">
    <source>
        <dbReference type="PIRSR" id="PIRSR000445-3"/>
    </source>
</evidence>
<evidence type="ECO:0000256" key="11">
    <source>
        <dbReference type="PIRSR" id="PIRSR000445-2"/>
    </source>
</evidence>
<keyword evidence="19" id="KW-1185">Reference proteome</keyword>
<feature type="domain" description="Glutamyl-tRNA reductase N-terminal" evidence="17">
    <location>
        <begin position="6"/>
        <end position="156"/>
    </location>
</feature>
<dbReference type="InterPro" id="IPR015896">
    <property type="entry name" value="4pyrrol_synth_GluRdtase_dimer"/>
</dbReference>
<evidence type="ECO:0000256" key="10">
    <source>
        <dbReference type="PIRSR" id="PIRSR000445-1"/>
    </source>
</evidence>
<comment type="caution">
    <text evidence="18">The sequence shown here is derived from an EMBL/GenBank/DDBJ whole genome shotgun (WGS) entry which is preliminary data.</text>
</comment>
<feature type="binding site" evidence="9 11">
    <location>
        <begin position="114"/>
        <end position="116"/>
    </location>
    <ligand>
        <name>substrate</name>
    </ligand>
</feature>
<accession>A0A099W0G6</accession>
<dbReference type="FunFam" id="3.40.50.720:FF:000031">
    <property type="entry name" value="Glutamyl-tRNA reductase"/>
    <property type="match status" value="1"/>
</dbReference>
<keyword evidence="5 9" id="KW-0560">Oxidoreductase</keyword>
<feature type="site" description="Important for activity" evidence="9 13">
    <location>
        <position position="99"/>
    </location>
</feature>
<comment type="function">
    <text evidence="9">Catalyzes the NADPH-dependent reduction of glutamyl-tRNA(Glu) to glutamate 1-semialdehyde (GSA).</text>
</comment>
<dbReference type="AlphaFoldDB" id="A0A099W0G6"/>
<name>A0A099W0G6_9LIST</name>
<evidence type="ECO:0000256" key="7">
    <source>
        <dbReference type="ARBA" id="ARBA00047464"/>
    </source>
</evidence>
<evidence type="ECO:0000256" key="9">
    <source>
        <dbReference type="HAMAP-Rule" id="MF_00087"/>
    </source>
</evidence>
<dbReference type="CDD" id="cd05213">
    <property type="entry name" value="NAD_bind_Glutamyl_tRNA_reduct"/>
    <property type="match status" value="1"/>
</dbReference>
<dbReference type="UniPathway" id="UPA00251">
    <property type="reaction ID" value="UER00316"/>
</dbReference>
<dbReference type="SUPFAM" id="SSF69075">
    <property type="entry name" value="Glutamyl tRNA-reductase dimerization domain"/>
    <property type="match status" value="1"/>
</dbReference>
<evidence type="ECO:0000313" key="19">
    <source>
        <dbReference type="Proteomes" id="UP000029844"/>
    </source>
</evidence>
<feature type="binding site" evidence="9 11">
    <location>
        <position position="109"/>
    </location>
    <ligand>
        <name>substrate</name>
    </ligand>
</feature>
<proteinExistence type="inferred from homology"/>
<feature type="binding site" evidence="9 11">
    <location>
        <begin position="49"/>
        <end position="52"/>
    </location>
    <ligand>
        <name>substrate</name>
    </ligand>
</feature>
<feature type="binding site" evidence="9 11">
    <location>
        <position position="120"/>
    </location>
    <ligand>
        <name>substrate</name>
    </ligand>
</feature>
<feature type="active site" description="Nucleophile" evidence="9 10">
    <location>
        <position position="50"/>
    </location>
</feature>
<keyword evidence="6 9" id="KW-0627">Porphyrin biosynthesis</keyword>
<dbReference type="PROSITE" id="PS00747">
    <property type="entry name" value="GLUTR"/>
    <property type="match status" value="1"/>
</dbReference>
<dbReference type="Pfam" id="PF05201">
    <property type="entry name" value="GlutR_N"/>
    <property type="match status" value="1"/>
</dbReference>
<evidence type="ECO:0000256" key="8">
    <source>
        <dbReference type="ARBA" id="ARBA00068659"/>
    </source>
</evidence>
<evidence type="ECO:0000259" key="17">
    <source>
        <dbReference type="Pfam" id="PF05201"/>
    </source>
</evidence>
<protein>
    <recommendedName>
        <fullName evidence="8 9">Glutamyl-tRNA reductase</fullName>
        <shortName evidence="9">GluTR</shortName>
        <ecNumber evidence="3 9">1.2.1.70</ecNumber>
    </recommendedName>
</protein>
<sequence length="438" mass="49075">MYILSVGLNHTSAPIEIRERLAFHTEEEEMALVSLHQEKSILENVIISTCNRTEIFAVVDQLHTGRYYIKRFLANWFQMDMQLLEPYLLFFEEEAAVKHIYRVTSGLDSLIIGETQILGQVKEAFLSAQTIGTTGTILNQLLRDAIHFAKNMHHTTKINENAVSISYAAVEVVKKTHADVSNKKTVVIGAGKMGTLAIQNMTGAKITDITLVNRTDQRAKETAQQLGIQWRSNQELAAEIQEAEIIITSTSAAAPIISKEAITNIMATREKPLTLVDIALPRNIEASCADVPNVTLFDIDDLGDVIQENTEQRQALVAEIEQHLDLACAQFFEWEKQLGVVPIIKELRQNALDIQAETMVSLTNKLPNLTDREQVIIGKHMKSIINQLLKQPVSELKEMATNEDAASQIELFQKIFHLKDNEEEIAPQITTEKVGEKA</sequence>
<evidence type="ECO:0000256" key="1">
    <source>
        <dbReference type="ARBA" id="ARBA00005059"/>
    </source>
</evidence>
<evidence type="ECO:0000259" key="15">
    <source>
        <dbReference type="Pfam" id="PF00745"/>
    </source>
</evidence>
<feature type="binding site" evidence="9 12">
    <location>
        <begin position="189"/>
        <end position="194"/>
    </location>
    <ligand>
        <name>NADP(+)</name>
        <dbReference type="ChEBI" id="CHEBI:58349"/>
    </ligand>
</feature>
<evidence type="ECO:0000256" key="5">
    <source>
        <dbReference type="ARBA" id="ARBA00023002"/>
    </source>
</evidence>
<dbReference type="SUPFAM" id="SSF51735">
    <property type="entry name" value="NAD(P)-binding Rossmann-fold domains"/>
    <property type="match status" value="1"/>
</dbReference>
<dbReference type="PANTHER" id="PTHR43120">
    <property type="entry name" value="GLUTAMYL-TRNA REDUCTASE 1, CHLOROPLASTIC"/>
    <property type="match status" value="1"/>
</dbReference>
<dbReference type="InterPro" id="IPR000343">
    <property type="entry name" value="4pyrrol_synth_GluRdtase"/>
</dbReference>
<evidence type="ECO:0000313" key="18">
    <source>
        <dbReference type="EMBL" id="KGL38452.1"/>
    </source>
</evidence>
<reference evidence="18 19" key="1">
    <citation type="submission" date="2014-05" db="EMBL/GenBank/DDBJ databases">
        <title>Novel Listeriaceae from food processing environments.</title>
        <authorList>
            <person name="den Bakker H.C."/>
        </authorList>
    </citation>
    <scope>NUCLEOTIDE SEQUENCE [LARGE SCALE GENOMIC DNA]</scope>
    <source>
        <strain evidence="18 19">FSL A5-0281</strain>
    </source>
</reference>
<dbReference type="PANTHER" id="PTHR43120:SF1">
    <property type="entry name" value="GLUTAMYL-TRNA REDUCTASE 1, CHLOROPLASTIC"/>
    <property type="match status" value="1"/>
</dbReference>